<proteinExistence type="predicted"/>
<organism evidence="1 2">
    <name type="scientific">Malus baccata</name>
    <name type="common">Siberian crab apple</name>
    <name type="synonym">Pyrus baccata</name>
    <dbReference type="NCBI Taxonomy" id="106549"/>
    <lineage>
        <taxon>Eukaryota</taxon>
        <taxon>Viridiplantae</taxon>
        <taxon>Streptophyta</taxon>
        <taxon>Embryophyta</taxon>
        <taxon>Tracheophyta</taxon>
        <taxon>Spermatophyta</taxon>
        <taxon>Magnoliopsida</taxon>
        <taxon>eudicotyledons</taxon>
        <taxon>Gunneridae</taxon>
        <taxon>Pentapetalae</taxon>
        <taxon>rosids</taxon>
        <taxon>fabids</taxon>
        <taxon>Rosales</taxon>
        <taxon>Rosaceae</taxon>
        <taxon>Amygdaloideae</taxon>
        <taxon>Maleae</taxon>
        <taxon>Malus</taxon>
    </lineage>
</organism>
<sequence>MNLSSPNSCTGSSPTQMATPLRLHLLNPLPLDPVTASDPPLLINWSLQAPLRINCVPDWLGFNWHF</sequence>
<reference evidence="1 2" key="1">
    <citation type="journal article" date="2019" name="G3 (Bethesda)">
        <title>Sequencing of a Wild Apple (Malus baccata) Genome Unravels the Differences Between Cultivated and Wild Apple Species Regarding Disease Resistance and Cold Tolerance.</title>
        <authorList>
            <person name="Chen X."/>
        </authorList>
    </citation>
    <scope>NUCLEOTIDE SEQUENCE [LARGE SCALE GENOMIC DNA]</scope>
    <source>
        <strain evidence="2">cv. Shandingzi</strain>
        <tissue evidence="1">Leaves</tissue>
    </source>
</reference>
<accession>A0A540KPA7</accession>
<protein>
    <submittedName>
        <fullName evidence="1">Uncharacterized protein</fullName>
    </submittedName>
</protein>
<name>A0A540KPA7_MALBA</name>
<keyword evidence="2" id="KW-1185">Reference proteome</keyword>
<dbReference type="EMBL" id="VIEB01001055">
    <property type="protein sequence ID" value="TQD76058.1"/>
    <property type="molecule type" value="Genomic_DNA"/>
</dbReference>
<evidence type="ECO:0000313" key="1">
    <source>
        <dbReference type="EMBL" id="TQD76058.1"/>
    </source>
</evidence>
<evidence type="ECO:0000313" key="2">
    <source>
        <dbReference type="Proteomes" id="UP000315295"/>
    </source>
</evidence>
<dbReference type="Proteomes" id="UP000315295">
    <property type="component" value="Unassembled WGS sequence"/>
</dbReference>
<dbReference type="AlphaFoldDB" id="A0A540KPA7"/>
<gene>
    <name evidence="1" type="ORF">C1H46_038411</name>
</gene>
<comment type="caution">
    <text evidence="1">The sequence shown here is derived from an EMBL/GenBank/DDBJ whole genome shotgun (WGS) entry which is preliminary data.</text>
</comment>